<dbReference type="EMBL" id="SDDZ01000002">
    <property type="protein sequence ID" value="RXJ51219.1"/>
    <property type="molecule type" value="Genomic_DNA"/>
</dbReference>
<feature type="compositionally biased region" description="Basic and acidic residues" evidence="1">
    <location>
        <begin position="1"/>
        <end position="14"/>
    </location>
</feature>
<feature type="region of interest" description="Disordered" evidence="1">
    <location>
        <begin position="1"/>
        <end position="23"/>
    </location>
</feature>
<organism evidence="2 3">
    <name type="scientific">Gelidibacter gilvus</name>
    <dbReference type="NCBI Taxonomy" id="59602"/>
    <lineage>
        <taxon>Bacteria</taxon>
        <taxon>Pseudomonadati</taxon>
        <taxon>Bacteroidota</taxon>
        <taxon>Flavobacteriia</taxon>
        <taxon>Flavobacteriales</taxon>
        <taxon>Flavobacteriaceae</taxon>
        <taxon>Gelidibacter</taxon>
    </lineage>
</organism>
<accession>A0A4Q0XLI3</accession>
<dbReference type="OrthoDB" id="1331509at2"/>
<proteinExistence type="predicted"/>
<name>A0A4Q0XLI3_9FLAO</name>
<gene>
    <name evidence="2" type="ORF">ESZ48_04925</name>
</gene>
<dbReference type="Proteomes" id="UP000289792">
    <property type="component" value="Unassembled WGS sequence"/>
</dbReference>
<evidence type="ECO:0000313" key="2">
    <source>
        <dbReference type="EMBL" id="RXJ51219.1"/>
    </source>
</evidence>
<sequence length="266" mass="30871">MPETKTKKTKEKTTTKPRKTTSPFKAKDELEAEIKAFVNKFKATVVNQATRMSDFFEMSCFNHIVTFYERNDYIVQIENLQSGKYRYKCSTAGLQSNFSYFGVSKKIGRKNYIFEVQHNLAVQSSHSNDLFTTPDIVVIKKGKVKISTKYYDSKRRFCYVKNEDFITFCEVKQFNPFPELLFNFIGVVNELRKEILTNSEKEILPKHIAPSLMISGKPNKPAQTIRDNLEERYCINIIYDIFDSGSATFSKMRLSELRTTGNKPSR</sequence>
<evidence type="ECO:0000313" key="3">
    <source>
        <dbReference type="Proteomes" id="UP000289792"/>
    </source>
</evidence>
<reference evidence="2 3" key="1">
    <citation type="submission" date="2019-01" db="EMBL/GenBank/DDBJ databases">
        <title>Genome sequence of the Antarctic species Gelidibacter gilvus ACAM 158(T).</title>
        <authorList>
            <person name="Bowman J.P."/>
        </authorList>
    </citation>
    <scope>NUCLEOTIDE SEQUENCE [LARGE SCALE GENOMIC DNA]</scope>
    <source>
        <strain evidence="2 3">IC158</strain>
    </source>
</reference>
<dbReference type="AlphaFoldDB" id="A0A4Q0XLI3"/>
<evidence type="ECO:0000256" key="1">
    <source>
        <dbReference type="SAM" id="MobiDB-lite"/>
    </source>
</evidence>
<keyword evidence="3" id="KW-1185">Reference proteome</keyword>
<protein>
    <submittedName>
        <fullName evidence="2">Uncharacterized protein</fullName>
    </submittedName>
</protein>
<comment type="caution">
    <text evidence="2">The sequence shown here is derived from an EMBL/GenBank/DDBJ whole genome shotgun (WGS) entry which is preliminary data.</text>
</comment>
<dbReference type="RefSeq" id="WP_129016217.1">
    <property type="nucleotide sequence ID" value="NZ_SDDZ01000002.1"/>
</dbReference>